<gene>
    <name evidence="2" type="ORF">GCM10007894_03010</name>
</gene>
<proteinExistence type="predicted"/>
<evidence type="ECO:0000313" key="3">
    <source>
        <dbReference type="Proteomes" id="UP001157439"/>
    </source>
</evidence>
<name>A0AA37WWE6_9GAMM</name>
<sequence>MSLIVHGIEHPLEKSNFKLFFKNTIFVVVANYYFYIIMMVIYGFAAAQPFHYQYPILHAIESILLIFFLAVLNIGVVLGAAAKLLSINSKVLYFFPPLYCLYIKLGASPDVISRLMFTLSNVEVLANTVILFFVTYLADKLLVRIYLKLG</sequence>
<dbReference type="EMBL" id="BSPO01000001">
    <property type="protein sequence ID" value="GLS82324.1"/>
    <property type="molecule type" value="Genomic_DNA"/>
</dbReference>
<evidence type="ECO:0000256" key="1">
    <source>
        <dbReference type="SAM" id="Phobius"/>
    </source>
</evidence>
<feature type="transmembrane region" description="Helical" evidence="1">
    <location>
        <begin position="56"/>
        <end position="79"/>
    </location>
</feature>
<accession>A0AA37WWE6</accession>
<keyword evidence="1" id="KW-1133">Transmembrane helix</keyword>
<comment type="caution">
    <text evidence="2">The sequence shown here is derived from an EMBL/GenBank/DDBJ whole genome shotgun (WGS) entry which is preliminary data.</text>
</comment>
<keyword evidence="3" id="KW-1185">Reference proteome</keyword>
<dbReference type="Proteomes" id="UP001157439">
    <property type="component" value="Unassembled WGS sequence"/>
</dbReference>
<feature type="transmembrane region" description="Helical" evidence="1">
    <location>
        <begin position="91"/>
        <end position="109"/>
    </location>
</feature>
<keyword evidence="1" id="KW-0472">Membrane</keyword>
<protein>
    <submittedName>
        <fullName evidence="2">Uncharacterized protein</fullName>
    </submittedName>
</protein>
<keyword evidence="1" id="KW-0812">Transmembrane</keyword>
<feature type="transmembrane region" description="Helical" evidence="1">
    <location>
        <begin position="20"/>
        <end position="44"/>
    </location>
</feature>
<reference evidence="2 3" key="1">
    <citation type="journal article" date="2014" name="Int. J. Syst. Evol. Microbiol.">
        <title>Complete genome sequence of Corynebacterium casei LMG S-19264T (=DSM 44701T), isolated from a smear-ripened cheese.</title>
        <authorList>
            <consortium name="US DOE Joint Genome Institute (JGI-PGF)"/>
            <person name="Walter F."/>
            <person name="Albersmeier A."/>
            <person name="Kalinowski J."/>
            <person name="Ruckert C."/>
        </authorList>
    </citation>
    <scope>NUCLEOTIDE SEQUENCE [LARGE SCALE GENOMIC DNA]</scope>
    <source>
        <strain evidence="2 3">NBRC 112785</strain>
    </source>
</reference>
<dbReference type="AlphaFoldDB" id="A0AA37WWE6"/>
<evidence type="ECO:0000313" key="2">
    <source>
        <dbReference type="EMBL" id="GLS82324.1"/>
    </source>
</evidence>
<organism evidence="2 3">
    <name type="scientific">Paraferrimonas haliotis</name>
    <dbReference type="NCBI Taxonomy" id="2013866"/>
    <lineage>
        <taxon>Bacteria</taxon>
        <taxon>Pseudomonadati</taxon>
        <taxon>Pseudomonadota</taxon>
        <taxon>Gammaproteobacteria</taxon>
        <taxon>Alteromonadales</taxon>
        <taxon>Ferrimonadaceae</taxon>
        <taxon>Paraferrimonas</taxon>
    </lineage>
</organism>
<dbReference type="RefSeq" id="WP_095497875.1">
    <property type="nucleotide sequence ID" value="NZ_BSPO01000001.1"/>
</dbReference>